<keyword evidence="3" id="KW-1185">Reference proteome</keyword>
<dbReference type="Proteomes" id="UP001596242">
    <property type="component" value="Unassembled WGS sequence"/>
</dbReference>
<dbReference type="EMBL" id="JBHSPT010000031">
    <property type="protein sequence ID" value="MFC6056433.1"/>
    <property type="molecule type" value="Genomic_DNA"/>
</dbReference>
<feature type="domain" description="AbiEi antitoxin N-terminal" evidence="1">
    <location>
        <begin position="15"/>
        <end position="56"/>
    </location>
</feature>
<evidence type="ECO:0000259" key="1">
    <source>
        <dbReference type="Pfam" id="PF13338"/>
    </source>
</evidence>
<sequence length="437" mass="45590">MDRAEQLATLSGVTADQWGLVTAAQAKVLGLSAVQLLRLTEAGLLESVGRGVYALPAAGLPQFLEIKVAWLRLQPRVPAWERPLGDRDSGVVSHASACRLHGLGDIPAPEAEISVPRRRTTTEPFVRLRTARLESADITVADGLPVTTVMRTIVDLLHAKADGGHVGGVIADAERRDLVDIDALAATVQPYARKYGLAASATGEDLIEHLVSQAGRMLHAQEVARAGKEGLAVGAELGALDRDTAVLANYLQSEALAAEVLKPYLQAGAHAAEVLKPYLGQAAVAQALAPLLDNIAAQQASIRAALNDATPRLPAGNSALRAFREPHHSPALTRALKNTTDSSELAELNARLRQSALPAGQLLPAVQALESNVPSVLSPETQEALRTAAASGPATARAVRALQHLEAASTDSASVQVSPVRAVAATHPPAVSLPSLS</sequence>
<evidence type="ECO:0000313" key="3">
    <source>
        <dbReference type="Proteomes" id="UP001596242"/>
    </source>
</evidence>
<accession>A0ABW1LYJ0</accession>
<comment type="caution">
    <text evidence="2">The sequence shown here is derived from an EMBL/GenBank/DDBJ whole genome shotgun (WGS) entry which is preliminary data.</text>
</comment>
<reference evidence="3" key="1">
    <citation type="journal article" date="2019" name="Int. J. Syst. Evol. Microbiol.">
        <title>The Global Catalogue of Microorganisms (GCM) 10K type strain sequencing project: providing services to taxonomists for standard genome sequencing and annotation.</title>
        <authorList>
            <consortium name="The Broad Institute Genomics Platform"/>
            <consortium name="The Broad Institute Genome Sequencing Center for Infectious Disease"/>
            <person name="Wu L."/>
            <person name="Ma J."/>
        </authorList>
    </citation>
    <scope>NUCLEOTIDE SEQUENCE [LARGE SCALE GENOMIC DNA]</scope>
    <source>
        <strain evidence="3">JCM 12763</strain>
    </source>
</reference>
<dbReference type="Pfam" id="PF13338">
    <property type="entry name" value="AbiEi_4"/>
    <property type="match status" value="1"/>
</dbReference>
<organism evidence="2 3">
    <name type="scientific">Streptomyces pratens</name>
    <dbReference type="NCBI Taxonomy" id="887456"/>
    <lineage>
        <taxon>Bacteria</taxon>
        <taxon>Bacillati</taxon>
        <taxon>Actinomycetota</taxon>
        <taxon>Actinomycetes</taxon>
        <taxon>Kitasatosporales</taxon>
        <taxon>Streptomycetaceae</taxon>
        <taxon>Streptomyces</taxon>
    </lineage>
</organism>
<protein>
    <submittedName>
        <fullName evidence="2">Type IV toxin-antitoxin system AbiEi family antitoxin domain-containing protein</fullName>
    </submittedName>
</protein>
<proteinExistence type="predicted"/>
<name>A0ABW1LYJ0_9ACTN</name>
<evidence type="ECO:0000313" key="2">
    <source>
        <dbReference type="EMBL" id="MFC6056433.1"/>
    </source>
</evidence>
<dbReference type="InterPro" id="IPR025159">
    <property type="entry name" value="AbiEi_N"/>
</dbReference>
<gene>
    <name evidence="2" type="ORF">ACFP50_13425</name>
</gene>
<dbReference type="RefSeq" id="WP_386396506.1">
    <property type="nucleotide sequence ID" value="NZ_JBHSPT010000031.1"/>
</dbReference>